<dbReference type="EMBL" id="LT906439">
    <property type="protein sequence ID" value="SNU88223.1"/>
    <property type="molecule type" value="Genomic_DNA"/>
</dbReference>
<accession>A0A239SU91</accession>
<dbReference type="Gene3D" id="3.40.50.150">
    <property type="entry name" value="Vaccinia Virus protein VP39"/>
    <property type="match status" value="1"/>
</dbReference>
<dbReference type="GO" id="GO:0160105">
    <property type="term" value="F:tRNA (adenine(22)-N1)-methyltransferase activity"/>
    <property type="evidence" value="ECO:0007669"/>
    <property type="project" value="UniProtKB-EC"/>
</dbReference>
<dbReference type="PANTHER" id="PTHR38451">
    <property type="entry name" value="TRNA (ADENINE(22)-N(1))-METHYLTRANSFERASE"/>
    <property type="match status" value="1"/>
</dbReference>
<proteinExistence type="predicted"/>
<dbReference type="InterPro" id="IPR006901">
    <property type="entry name" value="TrmK"/>
</dbReference>
<dbReference type="SUPFAM" id="SSF53335">
    <property type="entry name" value="S-adenosyl-L-methionine-dependent methyltransferases"/>
    <property type="match status" value="1"/>
</dbReference>
<gene>
    <name evidence="1" type="primary">trmK</name>
    <name evidence="1" type="ORF">SAMEA4412692_00956</name>
</gene>
<dbReference type="RefSeq" id="WP_018372859.1">
    <property type="nucleotide sequence ID" value="NZ_LT906439.1"/>
</dbReference>
<dbReference type="KEGG" id="smen:SAMEA4412692_0956"/>
<keyword evidence="1" id="KW-0808">Transferase</keyword>
<dbReference type="eggNOG" id="COG2384">
    <property type="taxonomic scope" value="Bacteria"/>
</dbReference>
<dbReference type="STRING" id="1123308.GCA_000380085_00296"/>
<protein>
    <submittedName>
        <fullName evidence="1">Anthranilate synthase</fullName>
        <ecNumber evidence="1">2.1.1.217</ecNumber>
    </submittedName>
</protein>
<dbReference type="Proteomes" id="UP000215185">
    <property type="component" value="Chromosome 1"/>
</dbReference>
<evidence type="ECO:0000313" key="1">
    <source>
        <dbReference type="EMBL" id="SNU88223.1"/>
    </source>
</evidence>
<sequence>MEELSRRLKTVASFVPQGARLLDVGSDHAYLPLYLMAKGQISFAIAGEVVAGPYQSALAHVSSSAFAKSIEVRLADGLSAMTPADEIDTIVIAGMGGRLISRILGNGCAGLEQVQRLILQPNNSEDEVRSWLQQNGYVLIAEAILEESGKFYEILVAEAGQHGLSDKELRFGPFLSQEKSDVFQARWLKEKAKLEQALSQIPDSKIKERQVLEERILAIKEVLDESE</sequence>
<keyword evidence="1" id="KW-0489">Methyltransferase</keyword>
<organism evidence="1 2">
    <name type="scientific">Streptococcus merionis</name>
    <dbReference type="NCBI Taxonomy" id="400065"/>
    <lineage>
        <taxon>Bacteria</taxon>
        <taxon>Bacillati</taxon>
        <taxon>Bacillota</taxon>
        <taxon>Bacilli</taxon>
        <taxon>Lactobacillales</taxon>
        <taxon>Streptococcaceae</taxon>
        <taxon>Streptococcus</taxon>
    </lineage>
</organism>
<dbReference type="AlphaFoldDB" id="A0A239SU91"/>
<dbReference type="Gene3D" id="1.10.287.1890">
    <property type="match status" value="1"/>
</dbReference>
<dbReference type="Pfam" id="PF04816">
    <property type="entry name" value="TrmK"/>
    <property type="match status" value="1"/>
</dbReference>
<evidence type="ECO:0000313" key="2">
    <source>
        <dbReference type="Proteomes" id="UP000215185"/>
    </source>
</evidence>
<name>A0A239SU91_9STRE</name>
<reference evidence="1 2" key="1">
    <citation type="submission" date="2017-06" db="EMBL/GenBank/DDBJ databases">
        <authorList>
            <consortium name="Pathogen Informatics"/>
        </authorList>
    </citation>
    <scope>NUCLEOTIDE SEQUENCE [LARGE SCALE GENOMIC DNA]</scope>
    <source>
        <strain evidence="1 2">NCTC13788</strain>
    </source>
</reference>
<dbReference type="GO" id="GO:0032259">
    <property type="term" value="P:methylation"/>
    <property type="evidence" value="ECO:0007669"/>
    <property type="project" value="UniProtKB-KW"/>
</dbReference>
<dbReference type="PANTHER" id="PTHR38451:SF1">
    <property type="entry name" value="TRNA (ADENINE(22)-N(1))-METHYLTRANSFERASE"/>
    <property type="match status" value="1"/>
</dbReference>
<dbReference type="EC" id="2.1.1.217" evidence="1"/>
<dbReference type="PIRSF" id="PIRSF018637">
    <property type="entry name" value="TrmK"/>
    <property type="match status" value="1"/>
</dbReference>
<dbReference type="InterPro" id="IPR029063">
    <property type="entry name" value="SAM-dependent_MTases_sf"/>
</dbReference>
<dbReference type="OrthoDB" id="5881184at2"/>
<keyword evidence="2" id="KW-1185">Reference proteome</keyword>